<organism evidence="3 4">
    <name type="scientific">Eiseniibacteriota bacterium</name>
    <dbReference type="NCBI Taxonomy" id="2212470"/>
    <lineage>
        <taxon>Bacteria</taxon>
        <taxon>Candidatus Eiseniibacteriota</taxon>
    </lineage>
</organism>
<dbReference type="CDD" id="cd15482">
    <property type="entry name" value="Sialidase_non-viral"/>
    <property type="match status" value="1"/>
</dbReference>
<protein>
    <recommendedName>
        <fullName evidence="2">FlgD/Vpr Ig-like domain-containing protein</fullName>
    </recommendedName>
</protein>
<dbReference type="AlphaFoldDB" id="A0A933SAU6"/>
<dbReference type="Gene3D" id="2.120.10.10">
    <property type="match status" value="1"/>
</dbReference>
<accession>A0A933SAU6</accession>
<reference evidence="3" key="1">
    <citation type="submission" date="2020-07" db="EMBL/GenBank/DDBJ databases">
        <title>Huge and variable diversity of episymbiotic CPR bacteria and DPANN archaea in groundwater ecosystems.</title>
        <authorList>
            <person name="He C.Y."/>
            <person name="Keren R."/>
            <person name="Whittaker M."/>
            <person name="Farag I.F."/>
            <person name="Doudna J."/>
            <person name="Cate J.H.D."/>
            <person name="Banfield J.F."/>
        </authorList>
    </citation>
    <scope>NUCLEOTIDE SEQUENCE</scope>
    <source>
        <strain evidence="3">NC_groundwater_1813_Pr3_B-0.1um_71_17</strain>
    </source>
</reference>
<dbReference type="Gene3D" id="2.60.120.380">
    <property type="match status" value="1"/>
</dbReference>
<evidence type="ECO:0000256" key="1">
    <source>
        <dbReference type="SAM" id="SignalP"/>
    </source>
</evidence>
<evidence type="ECO:0000313" key="3">
    <source>
        <dbReference type="EMBL" id="MBI5168727.1"/>
    </source>
</evidence>
<dbReference type="Gene3D" id="2.60.40.4070">
    <property type="match status" value="1"/>
</dbReference>
<feature type="chain" id="PRO_5037473532" description="FlgD/Vpr Ig-like domain-containing protein" evidence="1">
    <location>
        <begin position="27"/>
        <end position="874"/>
    </location>
</feature>
<dbReference type="Pfam" id="PF13860">
    <property type="entry name" value="FlgD_ig"/>
    <property type="match status" value="1"/>
</dbReference>
<proteinExistence type="predicted"/>
<name>A0A933SAU6_UNCEI</name>
<gene>
    <name evidence="3" type="ORF">HZA61_04480</name>
</gene>
<dbReference type="Proteomes" id="UP000696931">
    <property type="component" value="Unassembled WGS sequence"/>
</dbReference>
<evidence type="ECO:0000313" key="4">
    <source>
        <dbReference type="Proteomes" id="UP000696931"/>
    </source>
</evidence>
<evidence type="ECO:0000259" key="2">
    <source>
        <dbReference type="Pfam" id="PF13860"/>
    </source>
</evidence>
<dbReference type="InterPro" id="IPR036278">
    <property type="entry name" value="Sialidase_sf"/>
</dbReference>
<dbReference type="InterPro" id="IPR025965">
    <property type="entry name" value="FlgD/Vpr_Ig-like"/>
</dbReference>
<dbReference type="EMBL" id="JACRIW010000033">
    <property type="protein sequence ID" value="MBI5168727.1"/>
    <property type="molecule type" value="Genomic_DNA"/>
</dbReference>
<dbReference type="SUPFAM" id="SSF50939">
    <property type="entry name" value="Sialidases"/>
    <property type="match status" value="1"/>
</dbReference>
<sequence>MRHPSPRTAAALAVVALTLAAGAARAALAPGNAPARPRAGAELSSAYERMLRDQFEQGAPLSRAVIARWGLDVRGESERTADLDATGAARPFGSARAQAVFMGTDRRANDPTGDASCAACAGRPLGQAETTIAAFGNRLVAGWNDGKGFCPPNGAVQGYATSTDAGVTWIDRGDVPALASGGRYRGDPVHFVDTSNGTFWILGLYEGGTPGSGLAILNGHFSGSTWIVDGNRQIAVGGADFLDKEWGAVDPASHNLYVSYSRFVGGSTSQIEFIRSTDGGATWSVPQVMHDASQNNNVQGSRPVVGPDGEVYLYWYEYGFPLSRHHVRKSTDGGLTWGPDVVAASFYENGFSGGPGYRRGFSPTFASIAVDRSSGPHRGRVYLAWDEAVNFYDAPAPSLGDRSEAEANGNFANATPFTVGHVLRGALTSSSDSLDLWRFSGTAGQTLYFRCDSATAGATFQLRLQSDCDTTLFQNMKFVAFNQSNFPAVAYTLPHTGTYYLRMFRSATGTANYRLLTSWDTFSPGQRAIDHRDQFAAYSDGGVTWSTPLRISNSAAGADGIFPEIAVDGLGRVFAYWHDWRDDAACGASSTEYLVASAAGGTAWGPNRRVSDELSYWSINACGSANQGDYQGITTDGMAVIPCWADARSGDADTYVDRIVFDTNPGCPAPVAVAAGGATQPLVFTVQNAGNTDAQVPWQFEDTSGWLVSATPGVSGVAGLAPGSTLTVNASFQLPANCTPAATTVRFLSWNFDLWVNPALAEGRDTCTVTLRCGSLSVPDGSVPLELAAPRPNPVSGRTQLQFTLPTSANVRLAVYAADGRRVRVLREGATPAGLHLVLWDGRDDGGRALAPGRYWARLDAGDESRSRSLTLLR</sequence>
<keyword evidence="1" id="KW-0732">Signal</keyword>
<comment type="caution">
    <text evidence="3">The sequence shown here is derived from an EMBL/GenBank/DDBJ whole genome shotgun (WGS) entry which is preliminary data.</text>
</comment>
<feature type="signal peptide" evidence="1">
    <location>
        <begin position="1"/>
        <end position="26"/>
    </location>
</feature>
<feature type="domain" description="FlgD/Vpr Ig-like" evidence="2">
    <location>
        <begin position="798"/>
        <end position="859"/>
    </location>
</feature>